<dbReference type="EMBL" id="JBEHCU010007408">
    <property type="protein sequence ID" value="KAL1394871.1"/>
    <property type="molecule type" value="Genomic_DNA"/>
</dbReference>
<comment type="caution">
    <text evidence="1">The sequence shown here is derived from an EMBL/GenBank/DDBJ whole genome shotgun (WGS) entry which is preliminary data.</text>
</comment>
<accession>A0ABD1D5I0</accession>
<keyword evidence="2" id="KW-1185">Reference proteome</keyword>
<dbReference type="Proteomes" id="UP001562425">
    <property type="component" value="Unassembled WGS sequence"/>
</dbReference>
<gene>
    <name evidence="1" type="ORF">pipiens_011646</name>
</gene>
<reference evidence="1 2" key="1">
    <citation type="submission" date="2024-05" db="EMBL/GenBank/DDBJ databases">
        <title>Culex pipiens pipiens assembly and annotation.</title>
        <authorList>
            <person name="Alout H."/>
            <person name="Durand T."/>
        </authorList>
    </citation>
    <scope>NUCLEOTIDE SEQUENCE [LARGE SCALE GENOMIC DNA]</scope>
    <source>
        <strain evidence="1">HA-2024</strain>
        <tissue evidence="1">Whole body</tissue>
    </source>
</reference>
<name>A0ABD1D5I0_CULPP</name>
<sequence length="102" mass="11485">MGQPPNVIIPRVPETVVGDSMRTGVGNCEEEYDEAPVAELIVPEEEVPAVYDHCGVEPLKLPEIWNDLITANQEILILRKWHDLKHHIVDARKIEDQLVAKA</sequence>
<organism evidence="1 2">
    <name type="scientific">Culex pipiens pipiens</name>
    <name type="common">Northern house mosquito</name>
    <dbReference type="NCBI Taxonomy" id="38569"/>
    <lineage>
        <taxon>Eukaryota</taxon>
        <taxon>Metazoa</taxon>
        <taxon>Ecdysozoa</taxon>
        <taxon>Arthropoda</taxon>
        <taxon>Hexapoda</taxon>
        <taxon>Insecta</taxon>
        <taxon>Pterygota</taxon>
        <taxon>Neoptera</taxon>
        <taxon>Endopterygota</taxon>
        <taxon>Diptera</taxon>
        <taxon>Nematocera</taxon>
        <taxon>Culicoidea</taxon>
        <taxon>Culicidae</taxon>
        <taxon>Culicinae</taxon>
        <taxon>Culicini</taxon>
        <taxon>Culex</taxon>
        <taxon>Culex</taxon>
    </lineage>
</organism>
<evidence type="ECO:0000313" key="2">
    <source>
        <dbReference type="Proteomes" id="UP001562425"/>
    </source>
</evidence>
<protein>
    <submittedName>
        <fullName evidence="1">Uncharacterized protein</fullName>
    </submittedName>
</protein>
<dbReference type="AlphaFoldDB" id="A0ABD1D5I0"/>
<proteinExistence type="predicted"/>
<evidence type="ECO:0000313" key="1">
    <source>
        <dbReference type="EMBL" id="KAL1394871.1"/>
    </source>
</evidence>